<name>A0A3P7KWA6_DIBLA</name>
<evidence type="ECO:0000313" key="3">
    <source>
        <dbReference type="Proteomes" id="UP000281553"/>
    </source>
</evidence>
<evidence type="ECO:0000313" key="2">
    <source>
        <dbReference type="EMBL" id="VDN09295.1"/>
    </source>
</evidence>
<proteinExistence type="predicted"/>
<dbReference type="AlphaFoldDB" id="A0A3P7KWA6"/>
<organism evidence="2 3">
    <name type="scientific">Dibothriocephalus latus</name>
    <name type="common">Fish tapeworm</name>
    <name type="synonym">Diphyllobothrium latum</name>
    <dbReference type="NCBI Taxonomy" id="60516"/>
    <lineage>
        <taxon>Eukaryota</taxon>
        <taxon>Metazoa</taxon>
        <taxon>Spiralia</taxon>
        <taxon>Lophotrochozoa</taxon>
        <taxon>Platyhelminthes</taxon>
        <taxon>Cestoda</taxon>
        <taxon>Eucestoda</taxon>
        <taxon>Diphyllobothriidea</taxon>
        <taxon>Diphyllobothriidae</taxon>
        <taxon>Dibothriocephalus</taxon>
    </lineage>
</organism>
<feature type="region of interest" description="Disordered" evidence="1">
    <location>
        <begin position="51"/>
        <end position="80"/>
    </location>
</feature>
<protein>
    <submittedName>
        <fullName evidence="2">Uncharacterized protein</fullName>
    </submittedName>
</protein>
<accession>A0A3P7KWA6</accession>
<reference evidence="2 3" key="1">
    <citation type="submission" date="2018-11" db="EMBL/GenBank/DDBJ databases">
        <authorList>
            <consortium name="Pathogen Informatics"/>
        </authorList>
    </citation>
    <scope>NUCLEOTIDE SEQUENCE [LARGE SCALE GENOMIC DNA]</scope>
</reference>
<gene>
    <name evidence="2" type="ORF">DILT_LOCUS5126</name>
</gene>
<keyword evidence="3" id="KW-1185">Reference proteome</keyword>
<dbReference type="EMBL" id="UYRU01046751">
    <property type="protein sequence ID" value="VDN09295.1"/>
    <property type="molecule type" value="Genomic_DNA"/>
</dbReference>
<sequence length="92" mass="10341">MGAKEAFRVNYKVPSGYSKFLGQRLLAAAEAMPIDSVRPKVLRHCAAVTMDETSSHDHTRRITGLGNRPPQRRTSRKSDHAHLITCLERRSV</sequence>
<evidence type="ECO:0000256" key="1">
    <source>
        <dbReference type="SAM" id="MobiDB-lite"/>
    </source>
</evidence>
<dbReference type="Proteomes" id="UP000281553">
    <property type="component" value="Unassembled WGS sequence"/>
</dbReference>